<proteinExistence type="predicted"/>
<keyword evidence="4 5" id="KW-0472">Membrane</keyword>
<evidence type="ECO:0000256" key="3">
    <source>
        <dbReference type="ARBA" id="ARBA00022989"/>
    </source>
</evidence>
<dbReference type="GO" id="GO:0016020">
    <property type="term" value="C:membrane"/>
    <property type="evidence" value="ECO:0007669"/>
    <property type="project" value="UniProtKB-SubCell"/>
</dbReference>
<evidence type="ECO:0000256" key="5">
    <source>
        <dbReference type="SAM" id="Phobius"/>
    </source>
</evidence>
<geneLocation type="plasmid" evidence="7 8">
    <name>paPv3</name>
</geneLocation>
<dbReference type="Proteomes" id="UP001177595">
    <property type="component" value="Plasmid paPv3"/>
</dbReference>
<evidence type="ECO:0000256" key="2">
    <source>
        <dbReference type="ARBA" id="ARBA00022692"/>
    </source>
</evidence>
<gene>
    <name evidence="7" type="ORF">QE210_19290</name>
</gene>
<sequence length="98" mass="10954">MIYCNGCGKPIHETAPTCPNCGAINKHTEVKGKKSRVAAALLAFFLGGFGIHKFYLGKTLQGFLYLIFCWTFIPTIIAFIEFIVYLCMSDESFARKYG</sequence>
<evidence type="ECO:0000256" key="1">
    <source>
        <dbReference type="ARBA" id="ARBA00004141"/>
    </source>
</evidence>
<keyword evidence="2 5" id="KW-0812">Transmembrane</keyword>
<dbReference type="AlphaFoldDB" id="A0AA95K7S0"/>
<dbReference type="RefSeq" id="WP_280626853.1">
    <property type="nucleotide sequence ID" value="NZ_CP123507.1"/>
</dbReference>
<organism evidence="7 8">
    <name type="scientific">Arsenophonus nasoniae</name>
    <name type="common">son-killer infecting Nasonia vitripennis</name>
    <dbReference type="NCBI Taxonomy" id="638"/>
    <lineage>
        <taxon>Bacteria</taxon>
        <taxon>Pseudomonadati</taxon>
        <taxon>Pseudomonadota</taxon>
        <taxon>Gammaproteobacteria</taxon>
        <taxon>Enterobacterales</taxon>
        <taxon>Morganellaceae</taxon>
        <taxon>Arsenophonus</taxon>
    </lineage>
</organism>
<dbReference type="InterPro" id="IPR007829">
    <property type="entry name" value="TM2"/>
</dbReference>
<comment type="subcellular location">
    <subcellularLocation>
        <location evidence="1">Membrane</location>
        <topology evidence="1">Multi-pass membrane protein</topology>
    </subcellularLocation>
</comment>
<keyword evidence="7" id="KW-0614">Plasmid</keyword>
<feature type="domain" description="TM2" evidence="6">
    <location>
        <begin position="33"/>
        <end position="83"/>
    </location>
</feature>
<keyword evidence="3 5" id="KW-1133">Transmembrane helix</keyword>
<accession>A0AA95K7S0</accession>
<reference evidence="7" key="1">
    <citation type="submission" date="2023-04" db="EMBL/GenBank/DDBJ databases">
        <title>Genome dynamics across the evolutionary transition to endosymbiosis.</title>
        <authorList>
            <person name="Siozios S."/>
            <person name="Nadal-Jimenez P."/>
            <person name="Azagi T."/>
            <person name="Sprong H."/>
            <person name="Frost C.L."/>
            <person name="Parratt S.R."/>
            <person name="Taylor G."/>
            <person name="Brettell L."/>
            <person name="Lew K.C."/>
            <person name="Croft L."/>
            <person name="King K.C."/>
            <person name="Brockhurst M.A."/>
            <person name="Hypsa V."/>
            <person name="Novakova E."/>
            <person name="Darby A.C."/>
            <person name="Hurst G.D.D."/>
        </authorList>
    </citation>
    <scope>NUCLEOTIDE SEQUENCE</scope>
    <source>
        <strain evidence="7">APv</strain>
        <plasmid evidence="7">paPv3</plasmid>
    </source>
</reference>
<feature type="transmembrane region" description="Helical" evidence="5">
    <location>
        <begin position="37"/>
        <end position="56"/>
    </location>
</feature>
<feature type="transmembrane region" description="Helical" evidence="5">
    <location>
        <begin position="62"/>
        <end position="88"/>
    </location>
</feature>
<name>A0AA95K7S0_9GAMM</name>
<dbReference type="Pfam" id="PF05154">
    <property type="entry name" value="TM2"/>
    <property type="match status" value="1"/>
</dbReference>
<evidence type="ECO:0000259" key="6">
    <source>
        <dbReference type="Pfam" id="PF05154"/>
    </source>
</evidence>
<evidence type="ECO:0000256" key="4">
    <source>
        <dbReference type="ARBA" id="ARBA00023136"/>
    </source>
</evidence>
<dbReference type="EMBL" id="CP123507">
    <property type="protein sequence ID" value="WGM03620.1"/>
    <property type="molecule type" value="Genomic_DNA"/>
</dbReference>
<evidence type="ECO:0000313" key="7">
    <source>
        <dbReference type="EMBL" id="WGM03620.1"/>
    </source>
</evidence>
<evidence type="ECO:0000313" key="8">
    <source>
        <dbReference type="Proteomes" id="UP001177595"/>
    </source>
</evidence>
<protein>
    <submittedName>
        <fullName evidence="7">NINE protein</fullName>
    </submittedName>
</protein>